<comment type="caution">
    <text evidence="10">The sequence shown here is derived from an EMBL/GenBank/DDBJ whole genome shotgun (WGS) entry which is preliminary data.</text>
</comment>
<dbReference type="PANTHER" id="PTHR30469:SF33">
    <property type="entry name" value="SLR1207 PROTEIN"/>
    <property type="match status" value="1"/>
</dbReference>
<dbReference type="Pfam" id="PF25954">
    <property type="entry name" value="Beta-barrel_RND_2"/>
    <property type="match status" value="1"/>
</dbReference>
<evidence type="ECO:0000256" key="4">
    <source>
        <dbReference type="SAM" id="MobiDB-lite"/>
    </source>
</evidence>
<dbReference type="SUPFAM" id="SSF111369">
    <property type="entry name" value="HlyD-like secretion proteins"/>
    <property type="match status" value="1"/>
</dbReference>
<dbReference type="Gene3D" id="2.40.50.100">
    <property type="match status" value="2"/>
</dbReference>
<gene>
    <name evidence="10" type="ORF">DN068_03075</name>
</gene>
<dbReference type="GO" id="GO:0015562">
    <property type="term" value="F:efflux transmembrane transporter activity"/>
    <property type="evidence" value="ECO:0007669"/>
    <property type="project" value="TreeGrafter"/>
</dbReference>
<dbReference type="InterPro" id="IPR058627">
    <property type="entry name" value="MdtA-like_C"/>
</dbReference>
<dbReference type="InterPro" id="IPR058625">
    <property type="entry name" value="MdtA-like_BSH"/>
</dbReference>
<feature type="domain" description="Multidrug resistance protein MdtA-like barrel-sandwich hybrid" evidence="7">
    <location>
        <begin position="59"/>
        <end position="198"/>
    </location>
</feature>
<evidence type="ECO:0000256" key="5">
    <source>
        <dbReference type="SAM" id="Phobius"/>
    </source>
</evidence>
<dbReference type="PANTHER" id="PTHR30469">
    <property type="entry name" value="MULTIDRUG RESISTANCE PROTEIN MDTA"/>
    <property type="match status" value="1"/>
</dbReference>
<dbReference type="Pfam" id="PF25876">
    <property type="entry name" value="HH_MFP_RND"/>
    <property type="match status" value="1"/>
</dbReference>
<comment type="subcellular location">
    <subcellularLocation>
        <location evidence="1">Cell envelope</location>
    </subcellularLocation>
</comment>
<dbReference type="InterPro" id="IPR058792">
    <property type="entry name" value="Beta-barrel_RND_2"/>
</dbReference>
<dbReference type="NCBIfam" id="TIGR01730">
    <property type="entry name" value="RND_mfp"/>
    <property type="match status" value="1"/>
</dbReference>
<dbReference type="Gene3D" id="2.40.30.170">
    <property type="match status" value="1"/>
</dbReference>
<evidence type="ECO:0000256" key="2">
    <source>
        <dbReference type="ARBA" id="ARBA00009477"/>
    </source>
</evidence>
<evidence type="ECO:0000259" key="8">
    <source>
        <dbReference type="Pfam" id="PF25954"/>
    </source>
</evidence>
<dbReference type="Proteomes" id="UP000248745">
    <property type="component" value="Unassembled WGS sequence"/>
</dbReference>
<evidence type="ECO:0000259" key="7">
    <source>
        <dbReference type="Pfam" id="PF25917"/>
    </source>
</evidence>
<evidence type="ECO:0000259" key="6">
    <source>
        <dbReference type="Pfam" id="PF25876"/>
    </source>
</evidence>
<evidence type="ECO:0000259" key="9">
    <source>
        <dbReference type="Pfam" id="PF25967"/>
    </source>
</evidence>
<proteinExistence type="inferred from homology"/>
<feature type="transmembrane region" description="Helical" evidence="5">
    <location>
        <begin position="6"/>
        <end position="25"/>
    </location>
</feature>
<dbReference type="AlphaFoldDB" id="A0A2W2B2R6"/>
<reference evidence="10 11" key="1">
    <citation type="submission" date="2018-06" db="EMBL/GenBank/DDBJ databases">
        <title>Mucibacter soli gen. nov., sp. nov., a new member of the family Chitinophagaceae producing mucin.</title>
        <authorList>
            <person name="Kim M.-K."/>
            <person name="Park S."/>
            <person name="Kim T.-S."/>
            <person name="Joung Y."/>
            <person name="Han J.-H."/>
            <person name="Kim S.B."/>
        </authorList>
    </citation>
    <scope>NUCLEOTIDE SEQUENCE [LARGE SCALE GENOMIC DNA]</scope>
    <source>
        <strain evidence="10 11">R1-15</strain>
    </source>
</reference>
<protein>
    <submittedName>
        <fullName evidence="10">Efflux RND transporter periplasmic adaptor subunit</fullName>
    </submittedName>
</protein>
<dbReference type="Pfam" id="PF25917">
    <property type="entry name" value="BSH_RND"/>
    <property type="match status" value="1"/>
</dbReference>
<keyword evidence="5" id="KW-1133">Transmembrane helix</keyword>
<sequence length="394" mass="42608">MKKRKIIIYSITAAVLLFLVWFFFLKKEKQEVHFTLAGPTVGHIAETVTSTGTVQIVDTVTVGTQVSGIIKSIHVDFNDKVKKGQLLAEIDPTLLQATYDQIKGSLAQSQASLTYQAANYNRQKQLYEVGAISKSDYDNATSTFNAAKANVASITAQLRSANQNLAYTKIYSPLDGVVLSRNVSVGQTVASSFSTPTLFVLAKDITKMLVNASVDEADISHVSVGQKATFTVDAYLNNVFNGTVGTIRIDPTVSSNVVTYPTLINVDNSSEKLMPGMTATITIFSKEADSALLIPVKATKFTLMADPGRDYKVEPLKEAVEKGGHEKTVWVLNGNVLQQKKITTGLNDNTHVQVLSGLNKTDSVVTDMNGGKAQATTQGQSASPFMPKFPSRKK</sequence>
<accession>A0A2W2B2R6</accession>
<dbReference type="InterPro" id="IPR006143">
    <property type="entry name" value="RND_pump_MFP"/>
</dbReference>
<evidence type="ECO:0000313" key="10">
    <source>
        <dbReference type="EMBL" id="PZF74574.1"/>
    </source>
</evidence>
<feature type="region of interest" description="Disordered" evidence="4">
    <location>
        <begin position="367"/>
        <end position="394"/>
    </location>
</feature>
<dbReference type="Pfam" id="PF25967">
    <property type="entry name" value="RND-MFP_C"/>
    <property type="match status" value="1"/>
</dbReference>
<feature type="domain" description="CusB-like beta-barrel" evidence="8">
    <location>
        <begin position="210"/>
        <end position="284"/>
    </location>
</feature>
<dbReference type="RefSeq" id="WP_110997414.1">
    <property type="nucleotide sequence ID" value="NZ_QKTW01000003.1"/>
</dbReference>
<name>A0A2W2B2R6_9BACT</name>
<feature type="compositionally biased region" description="Polar residues" evidence="4">
    <location>
        <begin position="374"/>
        <end position="383"/>
    </location>
</feature>
<evidence type="ECO:0000256" key="3">
    <source>
        <dbReference type="ARBA" id="ARBA00022448"/>
    </source>
</evidence>
<feature type="domain" description="Multidrug resistance protein MdtA-like C-terminal permuted SH3" evidence="9">
    <location>
        <begin position="318"/>
        <end position="367"/>
    </location>
</feature>
<dbReference type="Gene3D" id="6.20.50.140">
    <property type="match status" value="1"/>
</dbReference>
<dbReference type="InterPro" id="IPR058624">
    <property type="entry name" value="MdtA-like_HH"/>
</dbReference>
<comment type="similarity">
    <text evidence="2">Belongs to the membrane fusion protein (MFP) (TC 8.A.1) family.</text>
</comment>
<organism evidence="10 11">
    <name type="scientific">Taibaiella soli</name>
    <dbReference type="NCBI Taxonomy" id="1649169"/>
    <lineage>
        <taxon>Bacteria</taxon>
        <taxon>Pseudomonadati</taxon>
        <taxon>Bacteroidota</taxon>
        <taxon>Chitinophagia</taxon>
        <taxon>Chitinophagales</taxon>
        <taxon>Chitinophagaceae</taxon>
        <taxon>Taibaiella</taxon>
    </lineage>
</organism>
<dbReference type="EMBL" id="QKTW01000003">
    <property type="protein sequence ID" value="PZF74574.1"/>
    <property type="molecule type" value="Genomic_DNA"/>
</dbReference>
<keyword evidence="3" id="KW-0813">Transport</keyword>
<feature type="domain" description="Multidrug resistance protein MdtA-like alpha-helical hairpin" evidence="6">
    <location>
        <begin position="98"/>
        <end position="168"/>
    </location>
</feature>
<dbReference type="GO" id="GO:1990281">
    <property type="term" value="C:efflux pump complex"/>
    <property type="evidence" value="ECO:0007669"/>
    <property type="project" value="TreeGrafter"/>
</dbReference>
<keyword evidence="5" id="KW-0812">Transmembrane</keyword>
<keyword evidence="11" id="KW-1185">Reference proteome</keyword>
<evidence type="ECO:0000256" key="1">
    <source>
        <dbReference type="ARBA" id="ARBA00004196"/>
    </source>
</evidence>
<keyword evidence="5" id="KW-0472">Membrane</keyword>
<evidence type="ECO:0000313" key="11">
    <source>
        <dbReference type="Proteomes" id="UP000248745"/>
    </source>
</evidence>
<dbReference type="OrthoDB" id="9809068at2"/>